<evidence type="ECO:0000256" key="2">
    <source>
        <dbReference type="ARBA" id="ARBA00005402"/>
    </source>
</evidence>
<evidence type="ECO:0000256" key="13">
    <source>
        <dbReference type="SAM" id="Phobius"/>
    </source>
</evidence>
<dbReference type="PANTHER" id="PTHR21257:SF52">
    <property type="entry name" value="DELTA(14)-STEROL REDUCTASE TM7SF2"/>
    <property type="match status" value="1"/>
</dbReference>
<dbReference type="Proteomes" id="UP000077266">
    <property type="component" value="Unassembled WGS sequence"/>
</dbReference>
<keyword evidence="11" id="KW-1207">Sterol metabolism</keyword>
<dbReference type="GO" id="GO:0006696">
    <property type="term" value="P:ergosterol biosynthetic process"/>
    <property type="evidence" value="ECO:0007669"/>
    <property type="project" value="TreeGrafter"/>
</dbReference>
<evidence type="ECO:0000256" key="5">
    <source>
        <dbReference type="ARBA" id="ARBA00022955"/>
    </source>
</evidence>
<evidence type="ECO:0000256" key="4">
    <source>
        <dbReference type="ARBA" id="ARBA00022692"/>
    </source>
</evidence>
<dbReference type="GO" id="GO:0005789">
    <property type="term" value="C:endoplasmic reticulum membrane"/>
    <property type="evidence" value="ECO:0007669"/>
    <property type="project" value="TreeGrafter"/>
</dbReference>
<comment type="subcellular location">
    <subcellularLocation>
        <location evidence="1">Membrane</location>
        <topology evidence="1">Multi-pass membrane protein</topology>
    </subcellularLocation>
</comment>
<dbReference type="InterPro" id="IPR001171">
    <property type="entry name" value="ERG24_DHCR-like"/>
</dbReference>
<organism evidence="14 15">
    <name type="scientific">Exidia glandulosa HHB12029</name>
    <dbReference type="NCBI Taxonomy" id="1314781"/>
    <lineage>
        <taxon>Eukaryota</taxon>
        <taxon>Fungi</taxon>
        <taxon>Dikarya</taxon>
        <taxon>Basidiomycota</taxon>
        <taxon>Agaricomycotina</taxon>
        <taxon>Agaricomycetes</taxon>
        <taxon>Auriculariales</taxon>
        <taxon>Exidiaceae</taxon>
        <taxon>Exidia</taxon>
    </lineage>
</organism>
<protein>
    <submittedName>
        <fullName evidence="14">ERG4/ERG24 ergosterol biosynthesis protein</fullName>
    </submittedName>
</protein>
<evidence type="ECO:0000256" key="11">
    <source>
        <dbReference type="ARBA" id="ARBA00023166"/>
    </source>
</evidence>
<dbReference type="EMBL" id="KV426106">
    <property type="protein sequence ID" value="KZV88163.1"/>
    <property type="molecule type" value="Genomic_DNA"/>
</dbReference>
<keyword evidence="5" id="KW-0752">Steroid biosynthesis</keyword>
<keyword evidence="15" id="KW-1185">Reference proteome</keyword>
<evidence type="ECO:0000256" key="8">
    <source>
        <dbReference type="ARBA" id="ARBA00023011"/>
    </source>
</evidence>
<evidence type="ECO:0000256" key="12">
    <source>
        <dbReference type="ARBA" id="ARBA00023221"/>
    </source>
</evidence>
<keyword evidence="4 13" id="KW-0812">Transmembrane</keyword>
<evidence type="ECO:0000256" key="10">
    <source>
        <dbReference type="ARBA" id="ARBA00023136"/>
    </source>
</evidence>
<dbReference type="Gene3D" id="1.20.120.1630">
    <property type="match status" value="1"/>
</dbReference>
<dbReference type="Pfam" id="PF01222">
    <property type="entry name" value="ERG4_ERG24"/>
    <property type="match status" value="1"/>
</dbReference>
<evidence type="ECO:0000256" key="9">
    <source>
        <dbReference type="ARBA" id="ARBA00023098"/>
    </source>
</evidence>
<keyword evidence="3" id="KW-0444">Lipid biosynthesis</keyword>
<feature type="non-terminal residue" evidence="14">
    <location>
        <position position="1"/>
    </location>
</feature>
<dbReference type="AlphaFoldDB" id="A0A165F1E3"/>
<comment type="similarity">
    <text evidence="2">Belongs to the ERG4/ERG24 family.</text>
</comment>
<keyword evidence="9" id="KW-0443">Lipid metabolism</keyword>
<dbReference type="InterPro" id="IPR018083">
    <property type="entry name" value="Sterol_reductase_CS"/>
</dbReference>
<dbReference type="InParanoid" id="A0A165F1E3"/>
<keyword evidence="6 13" id="KW-1133">Transmembrane helix</keyword>
<evidence type="ECO:0000256" key="7">
    <source>
        <dbReference type="ARBA" id="ARBA00023002"/>
    </source>
</evidence>
<keyword evidence="7" id="KW-0560">Oxidoreductase</keyword>
<feature type="transmembrane region" description="Helical" evidence="13">
    <location>
        <begin position="12"/>
        <end position="30"/>
    </location>
</feature>
<reference evidence="14 15" key="1">
    <citation type="journal article" date="2016" name="Mol. Biol. Evol.">
        <title>Comparative Genomics of Early-Diverging Mushroom-Forming Fungi Provides Insights into the Origins of Lignocellulose Decay Capabilities.</title>
        <authorList>
            <person name="Nagy L.G."/>
            <person name="Riley R."/>
            <person name="Tritt A."/>
            <person name="Adam C."/>
            <person name="Daum C."/>
            <person name="Floudas D."/>
            <person name="Sun H."/>
            <person name="Yadav J.S."/>
            <person name="Pangilinan J."/>
            <person name="Larsson K.H."/>
            <person name="Matsuura K."/>
            <person name="Barry K."/>
            <person name="Labutti K."/>
            <person name="Kuo R."/>
            <person name="Ohm R.A."/>
            <person name="Bhattacharya S.S."/>
            <person name="Shirouzu T."/>
            <person name="Yoshinaga Y."/>
            <person name="Martin F.M."/>
            <person name="Grigoriev I.V."/>
            <person name="Hibbett D.S."/>
        </authorList>
    </citation>
    <scope>NUCLEOTIDE SEQUENCE [LARGE SCALE GENOMIC DNA]</scope>
    <source>
        <strain evidence="14 15">HHB12029</strain>
    </source>
</reference>
<accession>A0A165F1E3</accession>
<evidence type="ECO:0000256" key="3">
    <source>
        <dbReference type="ARBA" id="ARBA00022516"/>
    </source>
</evidence>
<dbReference type="PROSITE" id="PS01018">
    <property type="entry name" value="STEROL_REDUCT_2"/>
    <property type="match status" value="1"/>
</dbReference>
<evidence type="ECO:0000313" key="15">
    <source>
        <dbReference type="Proteomes" id="UP000077266"/>
    </source>
</evidence>
<sequence>ARFLVFYPVSLSYAQISAIIVVQAVGYYIFRASNGEKNDFRNGRNPKNLRNMTTESGRKLLISGWWGFLRHPNYLGDLLMALAWSLPTGFDAPLTYFYFVYFFILLVHRNERDNDECHKKYGKDWERYTNLVPYSIIP</sequence>
<evidence type="ECO:0000313" key="14">
    <source>
        <dbReference type="EMBL" id="KZV88163.1"/>
    </source>
</evidence>
<evidence type="ECO:0000256" key="1">
    <source>
        <dbReference type="ARBA" id="ARBA00004141"/>
    </source>
</evidence>
<feature type="non-terminal residue" evidence="14">
    <location>
        <position position="138"/>
    </location>
</feature>
<proteinExistence type="inferred from homology"/>
<feature type="transmembrane region" description="Helical" evidence="13">
    <location>
        <begin position="78"/>
        <end position="104"/>
    </location>
</feature>
<dbReference type="STRING" id="1314781.A0A165F1E3"/>
<keyword evidence="12" id="KW-0753">Steroid metabolism</keyword>
<dbReference type="PANTHER" id="PTHR21257">
    <property type="entry name" value="DELTA(14)-STEROL REDUCTASE"/>
    <property type="match status" value="1"/>
</dbReference>
<keyword evidence="10 13" id="KW-0472">Membrane</keyword>
<gene>
    <name evidence="14" type="ORF">EXIGLDRAFT_578719</name>
</gene>
<keyword evidence="8" id="KW-0756">Sterol biosynthesis</keyword>
<evidence type="ECO:0000256" key="6">
    <source>
        <dbReference type="ARBA" id="ARBA00022989"/>
    </source>
</evidence>
<name>A0A165F1E3_EXIGL</name>
<dbReference type="GO" id="GO:0050613">
    <property type="term" value="F:Delta14-sterol reductase activity"/>
    <property type="evidence" value="ECO:0007669"/>
    <property type="project" value="UniProtKB-ARBA"/>
</dbReference>
<dbReference type="OrthoDB" id="10262235at2759"/>